<dbReference type="Gene3D" id="1.20.120.1220">
    <property type="match status" value="1"/>
</dbReference>
<accession>A0A7V5H5Z5</accession>
<comment type="caution">
    <text evidence="13">The sequence shown here is derived from an EMBL/GenBank/DDBJ whole genome shotgun (WGS) entry which is preliminary data.</text>
</comment>
<evidence type="ECO:0000256" key="6">
    <source>
        <dbReference type="ARBA" id="ARBA00022989"/>
    </source>
</evidence>
<gene>
    <name evidence="13" type="ORF">ENL21_04900</name>
</gene>
<evidence type="ECO:0000256" key="8">
    <source>
        <dbReference type="RuleBase" id="RU003793"/>
    </source>
</evidence>
<feature type="domain" description="Prepilin type IV endopeptidase peptidase" evidence="11">
    <location>
        <begin position="104"/>
        <end position="211"/>
    </location>
</feature>
<comment type="similarity">
    <text evidence="2 8">Belongs to the peptidase A24 family.</text>
</comment>
<dbReference type="InterPro" id="IPR014032">
    <property type="entry name" value="Peptidase_A24A_bac"/>
</dbReference>
<dbReference type="PRINTS" id="PR00864">
    <property type="entry name" value="PREPILNPTASE"/>
</dbReference>
<reference evidence="13" key="1">
    <citation type="journal article" date="2020" name="mSystems">
        <title>Genome- and Community-Level Interaction Insights into Carbon Utilization and Element Cycling Functions of Hydrothermarchaeota in Hydrothermal Sediment.</title>
        <authorList>
            <person name="Zhou Z."/>
            <person name="Liu Y."/>
            <person name="Xu W."/>
            <person name="Pan J."/>
            <person name="Luo Z.H."/>
            <person name="Li M."/>
        </authorList>
    </citation>
    <scope>NUCLEOTIDE SEQUENCE [LARGE SCALE GENOMIC DNA]</scope>
    <source>
        <strain evidence="13">HyVt-76</strain>
    </source>
</reference>
<comment type="function">
    <text evidence="9">Plays an essential role in type IV pili and type II pseudopili formation by proteolytically removing the leader sequence from substrate proteins and subsequently monomethylating the alpha-amino group of the newly exposed N-terminal phenylalanine.</text>
</comment>
<evidence type="ECO:0000256" key="5">
    <source>
        <dbReference type="ARBA" id="ARBA00022692"/>
    </source>
</evidence>
<keyword evidence="9" id="KW-0808">Transferase</keyword>
<evidence type="ECO:0000259" key="12">
    <source>
        <dbReference type="Pfam" id="PF06750"/>
    </source>
</evidence>
<keyword evidence="9" id="KW-0378">Hydrolase</keyword>
<dbReference type="Pfam" id="PF01478">
    <property type="entry name" value="Peptidase_A24"/>
    <property type="match status" value="1"/>
</dbReference>
<evidence type="ECO:0000256" key="9">
    <source>
        <dbReference type="RuleBase" id="RU003794"/>
    </source>
</evidence>
<dbReference type="Pfam" id="PF06750">
    <property type="entry name" value="A24_N_bact"/>
    <property type="match status" value="1"/>
</dbReference>
<dbReference type="InterPro" id="IPR000045">
    <property type="entry name" value="Prepilin_IV_endopep_pep"/>
</dbReference>
<evidence type="ECO:0000256" key="7">
    <source>
        <dbReference type="ARBA" id="ARBA00023136"/>
    </source>
</evidence>
<protein>
    <recommendedName>
        <fullName evidence="9">Prepilin leader peptidase/N-methyltransferase</fullName>
        <ecNumber evidence="9">2.1.1.-</ecNumber>
        <ecNumber evidence="9">3.4.23.43</ecNumber>
    </recommendedName>
</protein>
<name>A0A7V5H5Z5_CALAY</name>
<dbReference type="PANTHER" id="PTHR30487">
    <property type="entry name" value="TYPE 4 PREPILIN-LIKE PROTEINS LEADER PEPTIDE-PROCESSING ENZYME"/>
    <property type="match status" value="1"/>
</dbReference>
<sequence>MKALDILIFMVGLVVGSFLNVCIVRIPEGKNIFWGRSKCPHCGHVIPWYDNIPLLSFILLRGRCRYCKQKISVLYPVVELITTIVTLALFKKYGLSYSFLYYVVFAYFLIVLGIIDLKTKLLLNRILLPMLIAGLMINVIGQIVPFKDALIGAVLGGAAMWLIAVLGTKIFNKEALGMGDVKLAFVAGFFLGWKHILIALYLGFIFAFVTIIVLWLIYRKDIPKLIPMGPFLAMGFLFYLFYGQKLIQWYLGLIS</sequence>
<dbReference type="AlphaFoldDB" id="A0A7V5H5Z5"/>
<dbReference type="InterPro" id="IPR010627">
    <property type="entry name" value="Prepilin_pept_A24_N"/>
</dbReference>
<dbReference type="EMBL" id="DRTD01000362">
    <property type="protein sequence ID" value="HHE55098.1"/>
    <property type="molecule type" value="Genomic_DNA"/>
</dbReference>
<evidence type="ECO:0000256" key="2">
    <source>
        <dbReference type="ARBA" id="ARBA00005801"/>
    </source>
</evidence>
<keyword evidence="9" id="KW-0511">Multifunctional enzyme</keyword>
<comment type="subcellular location">
    <subcellularLocation>
        <location evidence="1">Cell inner membrane</location>
        <topology evidence="1">Multi-pass membrane protein</topology>
    </subcellularLocation>
    <subcellularLocation>
        <location evidence="9">Cell membrane</location>
        <topology evidence="9">Multi-pass membrane protein</topology>
    </subcellularLocation>
</comment>
<evidence type="ECO:0000256" key="1">
    <source>
        <dbReference type="ARBA" id="ARBA00004429"/>
    </source>
</evidence>
<evidence type="ECO:0000256" key="3">
    <source>
        <dbReference type="ARBA" id="ARBA00022475"/>
    </source>
</evidence>
<comment type="catalytic activity">
    <reaction evidence="9">
        <text>Typically cleaves a -Gly-|-Phe- bond to release an N-terminal, basic peptide of 5-8 residues from type IV prepilin, and then N-methylates the new N-terminal amino group, the methyl donor being S-adenosyl-L-methionine.</text>
        <dbReference type="EC" id="3.4.23.43"/>
    </reaction>
</comment>
<feature type="domain" description="Prepilin peptidase A24 N-terminal" evidence="12">
    <location>
        <begin position="11"/>
        <end position="92"/>
    </location>
</feature>
<evidence type="ECO:0000256" key="4">
    <source>
        <dbReference type="ARBA" id="ARBA00022519"/>
    </source>
</evidence>
<feature type="transmembrane region" description="Helical" evidence="10">
    <location>
        <begin position="6"/>
        <end position="26"/>
    </location>
</feature>
<dbReference type="GO" id="GO:0006465">
    <property type="term" value="P:signal peptide processing"/>
    <property type="evidence" value="ECO:0007669"/>
    <property type="project" value="TreeGrafter"/>
</dbReference>
<keyword evidence="5 9" id="KW-0812">Transmembrane</keyword>
<feature type="transmembrane region" description="Helical" evidence="10">
    <location>
        <begin position="175"/>
        <end position="193"/>
    </location>
</feature>
<feature type="transmembrane region" description="Helical" evidence="10">
    <location>
        <begin position="96"/>
        <end position="115"/>
    </location>
</feature>
<evidence type="ECO:0000313" key="13">
    <source>
        <dbReference type="EMBL" id="HHE55098.1"/>
    </source>
</evidence>
<feature type="transmembrane region" description="Helical" evidence="10">
    <location>
        <begin position="149"/>
        <end position="168"/>
    </location>
</feature>
<dbReference type="GO" id="GO:0004190">
    <property type="term" value="F:aspartic-type endopeptidase activity"/>
    <property type="evidence" value="ECO:0007669"/>
    <property type="project" value="UniProtKB-EC"/>
</dbReference>
<dbReference type="EC" id="2.1.1.-" evidence="9"/>
<dbReference type="PANTHER" id="PTHR30487:SF0">
    <property type="entry name" value="PREPILIN LEADER PEPTIDASE_N-METHYLTRANSFERASE-RELATED"/>
    <property type="match status" value="1"/>
</dbReference>
<dbReference type="GO" id="GO:0008168">
    <property type="term" value="F:methyltransferase activity"/>
    <property type="evidence" value="ECO:0007669"/>
    <property type="project" value="UniProtKB-KW"/>
</dbReference>
<keyword evidence="6 10" id="KW-1133">Transmembrane helix</keyword>
<keyword evidence="9" id="KW-0489">Methyltransferase</keyword>
<dbReference type="GO" id="GO:0005886">
    <property type="term" value="C:plasma membrane"/>
    <property type="evidence" value="ECO:0007669"/>
    <property type="project" value="UniProtKB-SubCell"/>
</dbReference>
<dbReference type="GO" id="GO:0032259">
    <property type="term" value="P:methylation"/>
    <property type="evidence" value="ECO:0007669"/>
    <property type="project" value="UniProtKB-KW"/>
</dbReference>
<feature type="transmembrane region" description="Helical" evidence="10">
    <location>
        <begin position="71"/>
        <end position="90"/>
    </location>
</feature>
<dbReference type="EC" id="3.4.23.43" evidence="9"/>
<proteinExistence type="inferred from homology"/>
<dbReference type="Proteomes" id="UP000886111">
    <property type="component" value="Unassembled WGS sequence"/>
</dbReference>
<feature type="transmembrane region" description="Helical" evidence="10">
    <location>
        <begin position="199"/>
        <end position="218"/>
    </location>
</feature>
<evidence type="ECO:0000256" key="10">
    <source>
        <dbReference type="SAM" id="Phobius"/>
    </source>
</evidence>
<feature type="transmembrane region" description="Helical" evidence="10">
    <location>
        <begin position="122"/>
        <end position="143"/>
    </location>
</feature>
<organism evidence="13">
    <name type="scientific">Caldithrix abyssi</name>
    <dbReference type="NCBI Taxonomy" id="187145"/>
    <lineage>
        <taxon>Bacteria</taxon>
        <taxon>Pseudomonadati</taxon>
        <taxon>Calditrichota</taxon>
        <taxon>Calditrichia</taxon>
        <taxon>Calditrichales</taxon>
        <taxon>Calditrichaceae</taxon>
        <taxon>Caldithrix</taxon>
    </lineage>
</organism>
<keyword evidence="9" id="KW-0645">Protease</keyword>
<feature type="transmembrane region" description="Helical" evidence="10">
    <location>
        <begin position="225"/>
        <end position="242"/>
    </location>
</feature>
<dbReference type="InterPro" id="IPR050882">
    <property type="entry name" value="Prepilin_peptidase/N-MTase"/>
</dbReference>
<evidence type="ECO:0000259" key="11">
    <source>
        <dbReference type="Pfam" id="PF01478"/>
    </source>
</evidence>
<keyword evidence="3" id="KW-1003">Cell membrane</keyword>
<keyword evidence="4" id="KW-0997">Cell inner membrane</keyword>
<keyword evidence="7 10" id="KW-0472">Membrane</keyword>